<comment type="subcellular location">
    <subcellularLocation>
        <location evidence="1">Endoplasmic reticulum membrane</location>
        <topology evidence="1">Multi-pass membrane protein</topology>
    </subcellularLocation>
</comment>
<dbReference type="GO" id="GO:0008610">
    <property type="term" value="P:lipid biosynthetic process"/>
    <property type="evidence" value="ECO:0007669"/>
    <property type="project" value="InterPro"/>
</dbReference>
<dbReference type="OrthoDB" id="408954at2759"/>
<dbReference type="GO" id="GO:0016491">
    <property type="term" value="F:oxidoreductase activity"/>
    <property type="evidence" value="ECO:0000318"/>
    <property type="project" value="GO_Central"/>
</dbReference>
<evidence type="ECO:0000313" key="17">
    <source>
        <dbReference type="Proteomes" id="UP000008810"/>
    </source>
</evidence>
<dbReference type="AlphaFoldDB" id="I1IMU4"/>
<dbReference type="eggNOG" id="KOG0874">
    <property type="taxonomic scope" value="Eukaryota"/>
</dbReference>
<feature type="transmembrane region" description="Helical" evidence="13">
    <location>
        <begin position="57"/>
        <end position="76"/>
    </location>
</feature>
<feature type="region of interest" description="Disordered" evidence="12">
    <location>
        <begin position="261"/>
        <end position="280"/>
    </location>
</feature>
<evidence type="ECO:0000313" key="15">
    <source>
        <dbReference type="EMBL" id="KQJ89089.1"/>
    </source>
</evidence>
<keyword evidence="17" id="KW-1185">Reference proteome</keyword>
<evidence type="ECO:0000313" key="16">
    <source>
        <dbReference type="EnsemblPlants" id="KQJ89089"/>
    </source>
</evidence>
<evidence type="ECO:0000259" key="14">
    <source>
        <dbReference type="Pfam" id="PF04116"/>
    </source>
</evidence>
<dbReference type="Pfam" id="PF04116">
    <property type="entry name" value="FA_hydroxylase"/>
    <property type="match status" value="1"/>
</dbReference>
<accession>I1IMU4</accession>
<sequence>MEVLYSDEALAAVAPIAVYWAYSGVHMAIDHGRLMERYRLSTKEDEDSKNMVSKRDVLLNVLFQHFLQLLSVALLTMVAGGSSNAAAAATTSSSSYLGAACRVAVAVVVFDGYRYAWHRLAHRSRFLYRKLHSWHHRIVVPYAYGTIYGHPLEALMADTVGVSLALFVSGLSPRATAMFLTLCNIKGIDNHCGVCLMPRFLQPLWNGAAYHGVHHMPGGVRHNFSDLFFVTWDKLFGTQMPYAVEERPGGGGLKLRLLRPKPVPKTRLEPSVESSATASS</sequence>
<dbReference type="GO" id="GO:0005506">
    <property type="term" value="F:iron ion binding"/>
    <property type="evidence" value="ECO:0007669"/>
    <property type="project" value="InterPro"/>
</dbReference>
<dbReference type="Gramene" id="KQJ89089">
    <property type="protein sequence ID" value="KQJ89089"/>
    <property type="gene ID" value="BRADI_4g23430v3"/>
</dbReference>
<name>I1IMU4_BRADI</name>
<dbReference type="EMBL" id="CM000883">
    <property type="protein sequence ID" value="KQJ89089.1"/>
    <property type="molecule type" value="Genomic_DNA"/>
</dbReference>
<evidence type="ECO:0000256" key="4">
    <source>
        <dbReference type="ARBA" id="ARBA00013146"/>
    </source>
</evidence>
<gene>
    <name evidence="15" type="ORF">BRADI_4g23430v3</name>
</gene>
<organism evidence="16">
    <name type="scientific">Brachypodium distachyon</name>
    <name type="common">Purple false brome</name>
    <name type="synonym">Trachynia distachya</name>
    <dbReference type="NCBI Taxonomy" id="15368"/>
    <lineage>
        <taxon>Eukaryota</taxon>
        <taxon>Viridiplantae</taxon>
        <taxon>Streptophyta</taxon>
        <taxon>Embryophyta</taxon>
        <taxon>Tracheophyta</taxon>
        <taxon>Spermatophyta</taxon>
        <taxon>Magnoliopsida</taxon>
        <taxon>Liliopsida</taxon>
        <taxon>Poales</taxon>
        <taxon>Poaceae</taxon>
        <taxon>BOP clade</taxon>
        <taxon>Pooideae</taxon>
        <taxon>Stipodae</taxon>
        <taxon>Brachypodieae</taxon>
        <taxon>Brachypodium</taxon>
    </lineage>
</organism>
<dbReference type="EnsemblPlants" id="KQJ89089">
    <property type="protein sequence ID" value="KQJ89089"/>
    <property type="gene ID" value="BRADI_4g23430v3"/>
</dbReference>
<dbReference type="OMA" id="CPTHANR"/>
<protein>
    <recommendedName>
        <fullName evidence="4">aldehyde oxygenase (deformylating)</fullName>
        <ecNumber evidence="4">4.1.99.5</ecNumber>
    </recommendedName>
</protein>
<keyword evidence="6" id="KW-0256">Endoplasmic reticulum</keyword>
<comment type="subunit">
    <text evidence="3">Homodimer.</text>
</comment>
<feature type="domain" description="Fatty acid hydroxylase" evidence="14">
    <location>
        <begin position="104"/>
        <end position="238"/>
    </location>
</feature>
<comment type="similarity">
    <text evidence="2">Belongs to the sterol desaturase family.</text>
</comment>
<evidence type="ECO:0000256" key="5">
    <source>
        <dbReference type="ARBA" id="ARBA00022692"/>
    </source>
</evidence>
<evidence type="ECO:0000256" key="2">
    <source>
        <dbReference type="ARBA" id="ARBA00009324"/>
    </source>
</evidence>
<evidence type="ECO:0000256" key="7">
    <source>
        <dbReference type="ARBA" id="ARBA00022857"/>
    </source>
</evidence>
<dbReference type="InParanoid" id="I1IMU4"/>
<feature type="transmembrane region" description="Helical" evidence="13">
    <location>
        <begin position="96"/>
        <end position="116"/>
    </location>
</feature>
<reference evidence="15 16" key="1">
    <citation type="journal article" date="2010" name="Nature">
        <title>Genome sequencing and analysis of the model grass Brachypodium distachyon.</title>
        <authorList>
            <consortium name="International Brachypodium Initiative"/>
        </authorList>
    </citation>
    <scope>NUCLEOTIDE SEQUENCE [LARGE SCALE GENOMIC DNA]</scope>
    <source>
        <strain evidence="15 16">Bd21</strain>
    </source>
</reference>
<keyword evidence="5 13" id="KW-0812">Transmembrane</keyword>
<dbReference type="GO" id="GO:0071771">
    <property type="term" value="F:aldehyde oxygenase (deformylating) activity"/>
    <property type="evidence" value="ECO:0007669"/>
    <property type="project" value="UniProtKB-EC"/>
</dbReference>
<dbReference type="Proteomes" id="UP000008810">
    <property type="component" value="Chromosome 4"/>
</dbReference>
<dbReference type="HOGENOM" id="CLU_043293_1_0_1"/>
<feature type="transmembrane region" description="Helical" evidence="13">
    <location>
        <begin position="12"/>
        <end position="29"/>
    </location>
</feature>
<dbReference type="EC" id="4.1.99.5" evidence="4"/>
<evidence type="ECO:0000256" key="6">
    <source>
        <dbReference type="ARBA" id="ARBA00022824"/>
    </source>
</evidence>
<dbReference type="InterPro" id="IPR050307">
    <property type="entry name" value="Sterol_Desaturase_Related"/>
</dbReference>
<comment type="catalytic activity">
    <reaction evidence="11">
        <text>a long-chain fatty aldehyde + 2 NADPH + O2 + H(+) = a long-chain alkane + formate + 2 NADP(+) + H2O</text>
        <dbReference type="Rhea" id="RHEA:21440"/>
        <dbReference type="ChEBI" id="CHEBI:15377"/>
        <dbReference type="ChEBI" id="CHEBI:15378"/>
        <dbReference type="ChEBI" id="CHEBI:15379"/>
        <dbReference type="ChEBI" id="CHEBI:15740"/>
        <dbReference type="ChEBI" id="CHEBI:17176"/>
        <dbReference type="ChEBI" id="CHEBI:57783"/>
        <dbReference type="ChEBI" id="CHEBI:58349"/>
        <dbReference type="ChEBI" id="CHEBI:83563"/>
        <dbReference type="EC" id="4.1.99.5"/>
    </reaction>
</comment>
<keyword evidence="10" id="KW-0456">Lyase</keyword>
<keyword evidence="7" id="KW-0521">NADP</keyword>
<evidence type="ECO:0000256" key="8">
    <source>
        <dbReference type="ARBA" id="ARBA00022989"/>
    </source>
</evidence>
<evidence type="ECO:0000256" key="9">
    <source>
        <dbReference type="ARBA" id="ARBA00023136"/>
    </source>
</evidence>
<reference evidence="15" key="2">
    <citation type="submission" date="2017-06" db="EMBL/GenBank/DDBJ databases">
        <title>WGS assembly of Brachypodium distachyon.</title>
        <authorList>
            <consortium name="The International Brachypodium Initiative"/>
            <person name="Lucas S."/>
            <person name="Harmon-Smith M."/>
            <person name="Lail K."/>
            <person name="Tice H."/>
            <person name="Grimwood J."/>
            <person name="Bruce D."/>
            <person name="Barry K."/>
            <person name="Shu S."/>
            <person name="Lindquist E."/>
            <person name="Wang M."/>
            <person name="Pitluck S."/>
            <person name="Vogel J.P."/>
            <person name="Garvin D.F."/>
            <person name="Mockler T.C."/>
            <person name="Schmutz J."/>
            <person name="Rokhsar D."/>
            <person name="Bevan M.W."/>
        </authorList>
    </citation>
    <scope>NUCLEOTIDE SEQUENCE</scope>
    <source>
        <strain evidence="15">Bd21</strain>
    </source>
</reference>
<keyword evidence="9 13" id="KW-0472">Membrane</keyword>
<dbReference type="InterPro" id="IPR006694">
    <property type="entry name" value="Fatty_acid_hydroxylase"/>
</dbReference>
<reference evidence="16" key="3">
    <citation type="submission" date="2018-08" db="UniProtKB">
        <authorList>
            <consortium name="EnsemblPlants"/>
        </authorList>
    </citation>
    <scope>IDENTIFICATION</scope>
    <source>
        <strain evidence="16">cv. Bd21</strain>
    </source>
</reference>
<evidence type="ECO:0000256" key="12">
    <source>
        <dbReference type="SAM" id="MobiDB-lite"/>
    </source>
</evidence>
<evidence type="ECO:0000256" key="11">
    <source>
        <dbReference type="ARBA" id="ARBA00047909"/>
    </source>
</evidence>
<dbReference type="GO" id="GO:0005789">
    <property type="term" value="C:endoplasmic reticulum membrane"/>
    <property type="evidence" value="ECO:0000318"/>
    <property type="project" value="GO_Central"/>
</dbReference>
<evidence type="ECO:0000256" key="3">
    <source>
        <dbReference type="ARBA" id="ARBA00011738"/>
    </source>
</evidence>
<dbReference type="PANTHER" id="PTHR11863">
    <property type="entry name" value="STEROL DESATURASE"/>
    <property type="match status" value="1"/>
</dbReference>
<evidence type="ECO:0000256" key="1">
    <source>
        <dbReference type="ARBA" id="ARBA00004477"/>
    </source>
</evidence>
<keyword evidence="8 13" id="KW-1133">Transmembrane helix</keyword>
<proteinExistence type="inferred from homology"/>
<evidence type="ECO:0000256" key="10">
    <source>
        <dbReference type="ARBA" id="ARBA00023239"/>
    </source>
</evidence>
<dbReference type="STRING" id="15368.I1IMU4"/>
<evidence type="ECO:0000256" key="13">
    <source>
        <dbReference type="SAM" id="Phobius"/>
    </source>
</evidence>